<protein>
    <recommendedName>
        <fullName evidence="1">Abortive phage infection protein C-terminal domain-containing protein</fullName>
    </recommendedName>
</protein>
<organism evidence="2 3">
    <name type="scientific">Candidatus Schekmanbacteria bacterium RBG_16_38_10</name>
    <dbReference type="NCBI Taxonomy" id="1817879"/>
    <lineage>
        <taxon>Bacteria</taxon>
        <taxon>Candidatus Schekmaniibacteriota</taxon>
    </lineage>
</organism>
<comment type="caution">
    <text evidence="2">The sequence shown here is derived from an EMBL/GenBank/DDBJ whole genome shotgun (WGS) entry which is preliminary data.</text>
</comment>
<dbReference type="Pfam" id="PF10592">
    <property type="entry name" value="AIPR"/>
    <property type="match status" value="1"/>
</dbReference>
<evidence type="ECO:0000259" key="1">
    <source>
        <dbReference type="Pfam" id="PF10592"/>
    </source>
</evidence>
<proteinExistence type="predicted"/>
<name>A0A1F7S2W2_9BACT</name>
<feature type="domain" description="Abortive phage infection protein C-terminal" evidence="1">
    <location>
        <begin position="226"/>
        <end position="533"/>
    </location>
</feature>
<sequence length="586" mass="68340">MDFIKQIRDEITTIPKEENLDISKAFIIWILDQYYSLPREEAINVMTDSSGDKRIDAFIEREDAVIIIQCKLYDDETKEVGEKEISVFKGCLDWLKQPDEIQQLNLPKLFDAATTFVEKWNEGASVELHYFAFGKFSDGANRERRVFNNSEYRDRMQMHFHDLDDILNLFQANLQSVNPLSSESVILSLPKGQFFLRQEGSFPALVVSVKGNELASLYTKYGDRLFERNIRLFRGIRKGSINAEIINTVLNVSDRVKFWYFNNGISFVCSDFRFDDEKNPTKVTVFGPQIINGCQTTVCLKEAQNQLEGATTIPDEIDVLARFIKAPISDVELITLYTNSQNPVSEAQLKSNDSIQKKLKRDFDSYSPPYFYSIKEGDWKVLSRDEKQKYDGRVIDIIKAAQSVYSFLRDPAFARRYRIELFSKRYHEIFKKDTRVEEILLPWRILTVIDNKIAAYRKGEFNKLKLNPSEFVEEKRKEILRKEFLLYSNLIILYFIHNLIHKKYGDYTPEIAKRLLNNQLEGRIQSLFDYIVAVLSFSEKLSAEKNLPRFLKNIVNIEALYSEVEKEIEKDKAKKKDTLGEILPNL</sequence>
<dbReference type="InterPro" id="IPR018891">
    <property type="entry name" value="AIPR_C"/>
</dbReference>
<evidence type="ECO:0000313" key="3">
    <source>
        <dbReference type="Proteomes" id="UP000178797"/>
    </source>
</evidence>
<reference evidence="2 3" key="1">
    <citation type="journal article" date="2016" name="Nat. Commun.">
        <title>Thousands of microbial genomes shed light on interconnected biogeochemical processes in an aquifer system.</title>
        <authorList>
            <person name="Anantharaman K."/>
            <person name="Brown C.T."/>
            <person name="Hug L.A."/>
            <person name="Sharon I."/>
            <person name="Castelle C.J."/>
            <person name="Probst A.J."/>
            <person name="Thomas B.C."/>
            <person name="Singh A."/>
            <person name="Wilkins M.J."/>
            <person name="Karaoz U."/>
            <person name="Brodie E.L."/>
            <person name="Williams K.H."/>
            <person name="Hubbard S.S."/>
            <person name="Banfield J.F."/>
        </authorList>
    </citation>
    <scope>NUCLEOTIDE SEQUENCE [LARGE SCALE GENOMIC DNA]</scope>
</reference>
<evidence type="ECO:0000313" key="2">
    <source>
        <dbReference type="EMBL" id="OGL47594.1"/>
    </source>
</evidence>
<gene>
    <name evidence="2" type="ORF">A2W05_10950</name>
</gene>
<dbReference type="AlphaFoldDB" id="A0A1F7S2W2"/>
<dbReference type="Proteomes" id="UP000178797">
    <property type="component" value="Unassembled WGS sequence"/>
</dbReference>
<accession>A0A1F7S2W2</accession>
<dbReference type="EMBL" id="MGDE01000027">
    <property type="protein sequence ID" value="OGL47594.1"/>
    <property type="molecule type" value="Genomic_DNA"/>
</dbReference>